<protein>
    <submittedName>
        <fullName evidence="3">PH domain-containing protein</fullName>
    </submittedName>
</protein>
<evidence type="ECO:0000259" key="2">
    <source>
        <dbReference type="Pfam" id="PF03703"/>
    </source>
</evidence>
<evidence type="ECO:0000256" key="1">
    <source>
        <dbReference type="SAM" id="Phobius"/>
    </source>
</evidence>
<keyword evidence="1" id="KW-0472">Membrane</keyword>
<sequence>MSRDWLTLADGETVAWEGSPILTTSLPGVGVGIALVVAGAWLAVVGPAGLAATLGGAALAAAGVAAAVGAYLAVVNTEYVVSDRALYAKSGIVGVRVTEAALSRVQNSAFSQDALGAAFGYGTVTFEIAGGNDVRFRRIDDPKGVRRTVDRATGDEIPGSLDQWRAVLAETRALRRAVESRPR</sequence>
<feature type="transmembrane region" description="Helical" evidence="1">
    <location>
        <begin position="50"/>
        <end position="74"/>
    </location>
</feature>
<accession>A0ABD5ZRM0</accession>
<keyword evidence="1" id="KW-1133">Transmembrane helix</keyword>
<dbReference type="InterPro" id="IPR005182">
    <property type="entry name" value="YdbS-like_PH"/>
</dbReference>
<proteinExistence type="predicted"/>
<keyword evidence="4" id="KW-1185">Reference proteome</keyword>
<name>A0ABD5ZRM0_9EURY</name>
<keyword evidence="1" id="KW-0812">Transmembrane</keyword>
<dbReference type="AlphaFoldDB" id="A0ABD5ZRM0"/>
<comment type="caution">
    <text evidence="3">The sequence shown here is derived from an EMBL/GenBank/DDBJ whole genome shotgun (WGS) entry which is preliminary data.</text>
</comment>
<evidence type="ECO:0000313" key="4">
    <source>
        <dbReference type="Proteomes" id="UP001596398"/>
    </source>
</evidence>
<dbReference type="GeneID" id="79267659"/>
<organism evidence="3 4">
    <name type="scientific">Halosegnis marinus</name>
    <dbReference type="NCBI Taxonomy" id="3034023"/>
    <lineage>
        <taxon>Archaea</taxon>
        <taxon>Methanobacteriati</taxon>
        <taxon>Methanobacteriota</taxon>
        <taxon>Stenosarchaea group</taxon>
        <taxon>Halobacteria</taxon>
        <taxon>Halobacteriales</taxon>
        <taxon>Natronomonadaceae</taxon>
        <taxon>Halosegnis</taxon>
    </lineage>
</organism>
<dbReference type="Pfam" id="PF03703">
    <property type="entry name" value="bPH_2"/>
    <property type="match status" value="1"/>
</dbReference>
<dbReference type="RefSeq" id="WP_276234101.1">
    <property type="nucleotide sequence ID" value="NZ_CP119802.1"/>
</dbReference>
<feature type="transmembrane region" description="Helical" evidence="1">
    <location>
        <begin position="21"/>
        <end position="44"/>
    </location>
</feature>
<reference evidence="3 4" key="1">
    <citation type="journal article" date="2019" name="Int. J. Syst. Evol. Microbiol.">
        <title>The Global Catalogue of Microorganisms (GCM) 10K type strain sequencing project: providing services to taxonomists for standard genome sequencing and annotation.</title>
        <authorList>
            <consortium name="The Broad Institute Genomics Platform"/>
            <consortium name="The Broad Institute Genome Sequencing Center for Infectious Disease"/>
            <person name="Wu L."/>
            <person name="Ma J."/>
        </authorList>
    </citation>
    <scope>NUCLEOTIDE SEQUENCE [LARGE SCALE GENOMIC DNA]</scope>
    <source>
        <strain evidence="3 4">DT85</strain>
    </source>
</reference>
<dbReference type="Proteomes" id="UP001596398">
    <property type="component" value="Unassembled WGS sequence"/>
</dbReference>
<evidence type="ECO:0000313" key="3">
    <source>
        <dbReference type="EMBL" id="MFC7235957.1"/>
    </source>
</evidence>
<gene>
    <name evidence="3" type="ORF">ACFQJ4_11580</name>
</gene>
<dbReference type="EMBL" id="JBHTAP010000001">
    <property type="protein sequence ID" value="MFC7235957.1"/>
    <property type="molecule type" value="Genomic_DNA"/>
</dbReference>
<feature type="domain" description="YdbS-like PH" evidence="2">
    <location>
        <begin position="76"/>
        <end position="148"/>
    </location>
</feature>